<evidence type="ECO:0000313" key="4">
    <source>
        <dbReference type="Proteomes" id="UP000507470"/>
    </source>
</evidence>
<dbReference type="Gene3D" id="3.80.10.10">
    <property type="entry name" value="Ribonuclease Inhibitor"/>
    <property type="match status" value="1"/>
</dbReference>
<proteinExistence type="predicted"/>
<feature type="chain" id="PRO_5027082672" description="LINGO" evidence="2">
    <location>
        <begin position="20"/>
        <end position="341"/>
    </location>
</feature>
<dbReference type="PANTHER" id="PTHR24373:SF130">
    <property type="entry name" value="LEUCINE-RICH REPEAT AND IMMUNOGLOBULIN-LIKE DOMAIN-CONTAINING NOGO RECEPTOR-INTERACTING PROTEIN 3"/>
    <property type="match status" value="1"/>
</dbReference>
<dbReference type="EMBL" id="CACVKT020005427">
    <property type="protein sequence ID" value="CAC5395007.1"/>
    <property type="molecule type" value="Genomic_DNA"/>
</dbReference>
<sequence length="341" mass="39061">MPFDKCVITCFVLIPFVISLECDITTKGKVKIAEGKNIGLTEVPQFLPTDINILNLSGNNTENLYNNAFGPYRSLKELILKKNNIHHIEENSFFGLNRLNVLNMSENNLNLLHSYFSEIFLPLINLTNLDIGRNIQPPDTNVYHYPDNAFAVLEELSTLQLDMAPNPSFGKGFQRLKKLQSLTFERCYLKYLYKGVFENFSSEIHELNLIGCHLHFVHADSDILLPFPKMIKLNLEGTCMRLQQALNILSPYRGKKFTIINFSGLSCPVFSIDKYPYVLTITKDMMQYLKTICVELLDLSDNGIVDFEENSLLSFDAPGCLKHIFFKGNRFAFLKGDKWMN</sequence>
<dbReference type="Proteomes" id="UP000507470">
    <property type="component" value="Unassembled WGS sequence"/>
</dbReference>
<evidence type="ECO:0000256" key="1">
    <source>
        <dbReference type="ARBA" id="ARBA00022729"/>
    </source>
</evidence>
<protein>
    <recommendedName>
        <fullName evidence="5">LINGO</fullName>
    </recommendedName>
</protein>
<reference evidence="3 4" key="1">
    <citation type="submission" date="2020-06" db="EMBL/GenBank/DDBJ databases">
        <authorList>
            <person name="Li R."/>
            <person name="Bekaert M."/>
        </authorList>
    </citation>
    <scope>NUCLEOTIDE SEQUENCE [LARGE SCALE GENOMIC DNA]</scope>
    <source>
        <strain evidence="4">wild</strain>
    </source>
</reference>
<dbReference type="InterPro" id="IPR001611">
    <property type="entry name" value="Leu-rich_rpt"/>
</dbReference>
<dbReference type="InterPro" id="IPR050328">
    <property type="entry name" value="Dev_Immune_Receptor"/>
</dbReference>
<dbReference type="AlphaFoldDB" id="A0A6J8CIS5"/>
<name>A0A6J8CIS5_MYTCO</name>
<evidence type="ECO:0008006" key="5">
    <source>
        <dbReference type="Google" id="ProtNLM"/>
    </source>
</evidence>
<dbReference type="GO" id="GO:0031012">
    <property type="term" value="C:extracellular matrix"/>
    <property type="evidence" value="ECO:0007669"/>
    <property type="project" value="TreeGrafter"/>
</dbReference>
<dbReference type="PANTHER" id="PTHR24373">
    <property type="entry name" value="SLIT RELATED LEUCINE-RICH REPEAT NEURONAL PROTEIN"/>
    <property type="match status" value="1"/>
</dbReference>
<dbReference type="Pfam" id="PF13855">
    <property type="entry name" value="LRR_8"/>
    <property type="match status" value="1"/>
</dbReference>
<dbReference type="GO" id="GO:0005615">
    <property type="term" value="C:extracellular space"/>
    <property type="evidence" value="ECO:0007669"/>
    <property type="project" value="TreeGrafter"/>
</dbReference>
<gene>
    <name evidence="3" type="ORF">MCOR_29720</name>
</gene>
<accession>A0A6J8CIS5</accession>
<dbReference type="InterPro" id="IPR032675">
    <property type="entry name" value="LRR_dom_sf"/>
</dbReference>
<dbReference type="OrthoDB" id="6110188at2759"/>
<keyword evidence="1 2" id="KW-0732">Signal</keyword>
<keyword evidence="4" id="KW-1185">Reference proteome</keyword>
<dbReference type="SUPFAM" id="SSF52058">
    <property type="entry name" value="L domain-like"/>
    <property type="match status" value="1"/>
</dbReference>
<feature type="signal peptide" evidence="2">
    <location>
        <begin position="1"/>
        <end position="19"/>
    </location>
</feature>
<evidence type="ECO:0000313" key="3">
    <source>
        <dbReference type="EMBL" id="CAC5395007.1"/>
    </source>
</evidence>
<evidence type="ECO:0000256" key="2">
    <source>
        <dbReference type="SAM" id="SignalP"/>
    </source>
</evidence>
<organism evidence="3 4">
    <name type="scientific">Mytilus coruscus</name>
    <name type="common">Sea mussel</name>
    <dbReference type="NCBI Taxonomy" id="42192"/>
    <lineage>
        <taxon>Eukaryota</taxon>
        <taxon>Metazoa</taxon>
        <taxon>Spiralia</taxon>
        <taxon>Lophotrochozoa</taxon>
        <taxon>Mollusca</taxon>
        <taxon>Bivalvia</taxon>
        <taxon>Autobranchia</taxon>
        <taxon>Pteriomorphia</taxon>
        <taxon>Mytilida</taxon>
        <taxon>Mytiloidea</taxon>
        <taxon>Mytilidae</taxon>
        <taxon>Mytilinae</taxon>
        <taxon>Mytilus</taxon>
    </lineage>
</organism>